<evidence type="ECO:0000256" key="2">
    <source>
        <dbReference type="SAM" id="SignalP"/>
    </source>
</evidence>
<comment type="caution">
    <text evidence="4">The sequence shown here is derived from an EMBL/GenBank/DDBJ whole genome shotgun (WGS) entry which is preliminary data.</text>
</comment>
<dbReference type="InterPro" id="IPR012867">
    <property type="entry name" value="DUF1648"/>
</dbReference>
<evidence type="ECO:0000313" key="5">
    <source>
        <dbReference type="Proteomes" id="UP000479639"/>
    </source>
</evidence>
<keyword evidence="1" id="KW-0472">Membrane</keyword>
<evidence type="ECO:0000313" key="4">
    <source>
        <dbReference type="EMBL" id="KAB1641731.1"/>
    </source>
</evidence>
<name>A0A7C8BQ14_9ACTN</name>
<feature type="signal peptide" evidence="2">
    <location>
        <begin position="1"/>
        <end position="22"/>
    </location>
</feature>
<keyword evidence="2" id="KW-0732">Signal</keyword>
<dbReference type="Proteomes" id="UP000479639">
    <property type="component" value="Unassembled WGS sequence"/>
</dbReference>
<feature type="transmembrane region" description="Helical" evidence="1">
    <location>
        <begin position="96"/>
        <end position="117"/>
    </location>
</feature>
<protein>
    <submittedName>
        <fullName evidence="4">DUF1648 domain-containing protein</fullName>
    </submittedName>
</protein>
<dbReference type="EMBL" id="WAJS01000034">
    <property type="protein sequence ID" value="KAB1641731.1"/>
    <property type="molecule type" value="Genomic_DNA"/>
</dbReference>
<accession>A0A7C8BQ14</accession>
<evidence type="ECO:0000256" key="1">
    <source>
        <dbReference type="SAM" id="Phobius"/>
    </source>
</evidence>
<feature type="chain" id="PRO_5028979613" evidence="2">
    <location>
        <begin position="23"/>
        <end position="123"/>
    </location>
</feature>
<dbReference type="AlphaFoldDB" id="A0A7C8BQ14"/>
<gene>
    <name evidence="4" type="ORF">F8D48_09710</name>
</gene>
<keyword evidence="1" id="KW-1133">Transmembrane helix</keyword>
<sequence>MKRKVLLSLMFWLFIITAPAFACLIAIAQFPLEAEVPLHWGFSGQADSWGSPWSMLPASLIMCGANALMGISYRYSDKLYDMGLVHGVSRKAARPFLCGAAMVLVIVMVVILIWWVIAAKATM</sequence>
<keyword evidence="5" id="KW-1185">Reference proteome</keyword>
<evidence type="ECO:0000259" key="3">
    <source>
        <dbReference type="Pfam" id="PF07853"/>
    </source>
</evidence>
<dbReference type="Pfam" id="PF07853">
    <property type="entry name" value="DUF1648"/>
    <property type="match status" value="1"/>
</dbReference>
<feature type="domain" description="DUF1648" evidence="3">
    <location>
        <begin position="16"/>
        <end position="56"/>
    </location>
</feature>
<feature type="transmembrane region" description="Helical" evidence="1">
    <location>
        <begin position="58"/>
        <end position="75"/>
    </location>
</feature>
<proteinExistence type="predicted"/>
<keyword evidence="1" id="KW-0812">Transmembrane</keyword>
<reference evidence="4 5" key="1">
    <citation type="submission" date="2019-09" db="EMBL/GenBank/DDBJ databases">
        <title>Whole genome shotgun sequencing (WGS) of Ellagibacter isourolithinifaciens DSM 104140(T) and Adlercreutzia muris DSM 29508(T).</title>
        <authorList>
            <person name="Stoll D.A."/>
            <person name="Danylec N."/>
            <person name="Huch M."/>
        </authorList>
    </citation>
    <scope>NUCLEOTIDE SEQUENCE [LARGE SCALE GENOMIC DNA]</scope>
    <source>
        <strain evidence="4 5">DSM 29508</strain>
    </source>
</reference>
<dbReference type="RefSeq" id="WP_151431641.1">
    <property type="nucleotide sequence ID" value="NZ_JANJZI010000011.1"/>
</dbReference>
<organism evidence="4 5">
    <name type="scientific">Adlercreutzia muris</name>
    <dbReference type="NCBI Taxonomy" id="1796610"/>
    <lineage>
        <taxon>Bacteria</taxon>
        <taxon>Bacillati</taxon>
        <taxon>Actinomycetota</taxon>
        <taxon>Coriobacteriia</taxon>
        <taxon>Eggerthellales</taxon>
        <taxon>Eggerthellaceae</taxon>
        <taxon>Adlercreutzia</taxon>
    </lineage>
</organism>